<comment type="caution">
    <text evidence="2">The sequence shown here is derived from an EMBL/GenBank/DDBJ whole genome shotgun (WGS) entry which is preliminary data.</text>
</comment>
<proteinExistence type="predicted"/>
<keyword evidence="1" id="KW-0812">Transmembrane</keyword>
<evidence type="ECO:0000313" key="3">
    <source>
        <dbReference type="Proteomes" id="UP000663874"/>
    </source>
</evidence>
<name>A0A819PW42_9BILA</name>
<evidence type="ECO:0000256" key="1">
    <source>
        <dbReference type="SAM" id="Phobius"/>
    </source>
</evidence>
<sequence>PTPYWIFNYLFDIITSMICIYCIFDVASNGSPNSRTTSASKIPVEFATPWDLRVQFYLLTIIIALPTLPFAHLITKIFKSDILIFLLHIISIIISLITMIINNNILQKWLYWLFNIIAPNINAQIVITYILARKSKYCKLLIDPLGSIFPASSFFTPIGDSTIG</sequence>
<feature type="transmembrane region" description="Helical" evidence="1">
    <location>
        <begin position="109"/>
        <end position="132"/>
    </location>
</feature>
<dbReference type="AlphaFoldDB" id="A0A819PW42"/>
<dbReference type="Proteomes" id="UP000663874">
    <property type="component" value="Unassembled WGS sequence"/>
</dbReference>
<keyword evidence="1" id="KW-1133">Transmembrane helix</keyword>
<accession>A0A819PW42</accession>
<organism evidence="2 3">
    <name type="scientific">Rotaria sordida</name>
    <dbReference type="NCBI Taxonomy" id="392033"/>
    <lineage>
        <taxon>Eukaryota</taxon>
        <taxon>Metazoa</taxon>
        <taxon>Spiralia</taxon>
        <taxon>Gnathifera</taxon>
        <taxon>Rotifera</taxon>
        <taxon>Eurotatoria</taxon>
        <taxon>Bdelloidea</taxon>
        <taxon>Philodinida</taxon>
        <taxon>Philodinidae</taxon>
        <taxon>Rotaria</taxon>
    </lineage>
</organism>
<protein>
    <submittedName>
        <fullName evidence="2">Uncharacterized protein</fullName>
    </submittedName>
</protein>
<feature type="transmembrane region" description="Helical" evidence="1">
    <location>
        <begin position="82"/>
        <end position="103"/>
    </location>
</feature>
<dbReference type="EMBL" id="CAJOBE010006787">
    <property type="protein sequence ID" value="CAF4017283.1"/>
    <property type="molecule type" value="Genomic_DNA"/>
</dbReference>
<gene>
    <name evidence="2" type="ORF">FNK824_LOCUS26855</name>
</gene>
<feature type="non-terminal residue" evidence="2">
    <location>
        <position position="1"/>
    </location>
</feature>
<reference evidence="2" key="1">
    <citation type="submission" date="2021-02" db="EMBL/GenBank/DDBJ databases">
        <authorList>
            <person name="Nowell W R."/>
        </authorList>
    </citation>
    <scope>NUCLEOTIDE SEQUENCE</scope>
</reference>
<evidence type="ECO:0000313" key="2">
    <source>
        <dbReference type="EMBL" id="CAF4017283.1"/>
    </source>
</evidence>
<feature type="transmembrane region" description="Helical" evidence="1">
    <location>
        <begin position="7"/>
        <end position="27"/>
    </location>
</feature>
<keyword evidence="1" id="KW-0472">Membrane</keyword>
<feature type="transmembrane region" description="Helical" evidence="1">
    <location>
        <begin position="56"/>
        <end position="75"/>
    </location>
</feature>